<feature type="compositionally biased region" description="Low complexity" evidence="2">
    <location>
        <begin position="217"/>
        <end position="260"/>
    </location>
</feature>
<dbReference type="GO" id="GO:0000722">
    <property type="term" value="P:telomere maintenance via recombination"/>
    <property type="evidence" value="ECO:0007669"/>
    <property type="project" value="TreeGrafter"/>
</dbReference>
<proteinExistence type="predicted"/>
<evidence type="ECO:0000256" key="2">
    <source>
        <dbReference type="SAM" id="MobiDB-lite"/>
    </source>
</evidence>
<accession>A0A0C9TD28</accession>
<feature type="region of interest" description="Disordered" evidence="2">
    <location>
        <begin position="600"/>
        <end position="625"/>
    </location>
</feature>
<feature type="region of interest" description="Disordered" evidence="2">
    <location>
        <begin position="94"/>
        <end position="357"/>
    </location>
</feature>
<evidence type="ECO:0000313" key="3">
    <source>
        <dbReference type="EMBL" id="KIJ13485.1"/>
    </source>
</evidence>
<feature type="region of interest" description="Disordered" evidence="2">
    <location>
        <begin position="656"/>
        <end position="679"/>
    </location>
</feature>
<feature type="compositionally biased region" description="Pro residues" evidence="2">
    <location>
        <begin position="165"/>
        <end position="178"/>
    </location>
</feature>
<evidence type="ECO:0000256" key="1">
    <source>
        <dbReference type="SAM" id="Coils"/>
    </source>
</evidence>
<dbReference type="Proteomes" id="UP000053647">
    <property type="component" value="Unassembled WGS sequence"/>
</dbReference>
<dbReference type="GO" id="GO:0051880">
    <property type="term" value="F:G-quadruplex DNA binding"/>
    <property type="evidence" value="ECO:0007669"/>
    <property type="project" value="TreeGrafter"/>
</dbReference>
<dbReference type="PANTHER" id="PTHR18867:SF12">
    <property type="entry name" value="DNA REPAIR PROTEIN RAD50"/>
    <property type="match status" value="1"/>
</dbReference>
<evidence type="ECO:0000313" key="4">
    <source>
        <dbReference type="Proteomes" id="UP000053647"/>
    </source>
</evidence>
<reference evidence="4" key="2">
    <citation type="submission" date="2015-01" db="EMBL/GenBank/DDBJ databases">
        <title>Evolutionary Origins and Diversification of the Mycorrhizal Mutualists.</title>
        <authorList>
            <consortium name="DOE Joint Genome Institute"/>
            <consortium name="Mycorrhizal Genomics Consortium"/>
            <person name="Kohler A."/>
            <person name="Kuo A."/>
            <person name="Nagy L.G."/>
            <person name="Floudas D."/>
            <person name="Copeland A."/>
            <person name="Barry K.W."/>
            <person name="Cichocki N."/>
            <person name="Veneault-Fourrey C."/>
            <person name="LaButti K."/>
            <person name="Lindquist E.A."/>
            <person name="Lipzen A."/>
            <person name="Lundell T."/>
            <person name="Morin E."/>
            <person name="Murat C."/>
            <person name="Riley R."/>
            <person name="Ohm R."/>
            <person name="Sun H."/>
            <person name="Tunlid A."/>
            <person name="Henrissat B."/>
            <person name="Grigoriev I.V."/>
            <person name="Hibbett D.S."/>
            <person name="Martin F."/>
        </authorList>
    </citation>
    <scope>NUCLEOTIDE SEQUENCE [LARGE SCALE GENOMIC DNA]</scope>
    <source>
        <strain evidence="4">ATCC 200175</strain>
    </source>
</reference>
<feature type="coiled-coil region" evidence="1">
    <location>
        <begin position="375"/>
        <end position="556"/>
    </location>
</feature>
<dbReference type="EMBL" id="KN819352">
    <property type="protein sequence ID" value="KIJ13485.1"/>
    <property type="molecule type" value="Genomic_DNA"/>
</dbReference>
<dbReference type="GO" id="GO:0070192">
    <property type="term" value="P:chromosome organization involved in meiotic cell cycle"/>
    <property type="evidence" value="ECO:0007669"/>
    <property type="project" value="TreeGrafter"/>
</dbReference>
<feature type="compositionally biased region" description="Low complexity" evidence="2">
    <location>
        <begin position="144"/>
        <end position="164"/>
    </location>
</feature>
<dbReference type="GO" id="GO:0000794">
    <property type="term" value="C:condensed nuclear chromosome"/>
    <property type="evidence" value="ECO:0007669"/>
    <property type="project" value="TreeGrafter"/>
</dbReference>
<name>A0A0C9TD28_PAXIN</name>
<dbReference type="OrthoDB" id="432685at2759"/>
<dbReference type="GO" id="GO:0003691">
    <property type="term" value="F:double-stranded telomeric DNA binding"/>
    <property type="evidence" value="ECO:0007669"/>
    <property type="project" value="TreeGrafter"/>
</dbReference>
<feature type="non-terminal residue" evidence="3">
    <location>
        <position position="1"/>
    </location>
</feature>
<sequence length="797" mass="87770">MSTYGRNRDSMSDIEQELIRLFSSHPLSRLNQAEEPTIPADALPDVIREFSELYTDVDLFTDSEMEMLRALLASNPGIEVTPQVLLQFIAERTKHSPRESPGNNQQSQQQLPHHSNQSPDDSSQEEDDGEDATLTSDRGRNPFTRGTASSRSSSRGSVGTSKVPSRPPSVPPKTPVSAPPSSAFDTSRRQRSTPLGANAPSSWAKRPAPASRRKSVDGGSSSRGSSDTESSVTSPSSWARTGRTRTPSNPTSPSTAFTTPNVSFASPPFPRPHSRAQSQPFNSIGFHYFSPDRDRDGPMSPNDMSPEASFDQSFDYPRGGGADAFIDSISSLPMPRRSASDSGSDSDSDDESSLGLVLDRSAASSTVSLEPLDRVEALLKSNADLTRKLMEADRAYQNKLTMHDNELEEMQARLEELKSELTATKREEKELRTKERVNSAQMAALESEIAKLQKSLENARASYQSLQKQYQEQCAESESYRNTLRRREEERKDLQDAASLQALETQKYMREHDSYEERLSQLESELMHAQQAHAQLDEQKQENLMLKETIDRMRFEMDEMRSLGALGGPGGGSGTGSVRGSVSKSLGAELLGKMGAQWGMEDEEEDEHEGLELDGEDEHGTDEEEDVIQTIITRKKRKVTGRTNKVETVTFEETKEYASASTQCCPSEHSLVGTTQTDPEPQVVTATFAIQTEEKVTSSFAIQTDPDPLPIPRITASIEIQTDVPELEPEPESDTESESSRSPSTIEEDALASSSSTVLPPTPKGEPSHADLPPSYTQVASQDSSEPFDTLRKWHHG</sequence>
<dbReference type="GO" id="GO:0043047">
    <property type="term" value="F:single-stranded telomeric DNA binding"/>
    <property type="evidence" value="ECO:0007669"/>
    <property type="project" value="TreeGrafter"/>
</dbReference>
<gene>
    <name evidence="3" type="ORF">PAXINDRAFT_117256</name>
</gene>
<dbReference type="GO" id="GO:0006302">
    <property type="term" value="P:double-strand break repair"/>
    <property type="evidence" value="ECO:0007669"/>
    <property type="project" value="TreeGrafter"/>
</dbReference>
<keyword evidence="4" id="KW-1185">Reference proteome</keyword>
<feature type="compositionally biased region" description="Polar residues" evidence="2">
    <location>
        <begin position="101"/>
        <end position="117"/>
    </location>
</feature>
<keyword evidence="1" id="KW-0175">Coiled coil</keyword>
<feature type="region of interest" description="Disordered" evidence="2">
    <location>
        <begin position="698"/>
        <end position="797"/>
    </location>
</feature>
<feature type="compositionally biased region" description="Acidic residues" evidence="2">
    <location>
        <begin position="122"/>
        <end position="131"/>
    </location>
</feature>
<organism evidence="3 4">
    <name type="scientific">Paxillus involutus ATCC 200175</name>
    <dbReference type="NCBI Taxonomy" id="664439"/>
    <lineage>
        <taxon>Eukaryota</taxon>
        <taxon>Fungi</taxon>
        <taxon>Dikarya</taxon>
        <taxon>Basidiomycota</taxon>
        <taxon>Agaricomycotina</taxon>
        <taxon>Agaricomycetes</taxon>
        <taxon>Agaricomycetidae</taxon>
        <taxon>Boletales</taxon>
        <taxon>Paxilineae</taxon>
        <taxon>Paxillaceae</taxon>
        <taxon>Paxillus</taxon>
    </lineage>
</organism>
<dbReference type="AlphaFoldDB" id="A0A0C9TD28"/>
<dbReference type="GO" id="GO:0007004">
    <property type="term" value="P:telomere maintenance via telomerase"/>
    <property type="evidence" value="ECO:0007669"/>
    <property type="project" value="TreeGrafter"/>
</dbReference>
<dbReference type="GO" id="GO:0030870">
    <property type="term" value="C:Mre11 complex"/>
    <property type="evidence" value="ECO:0007669"/>
    <property type="project" value="TreeGrafter"/>
</dbReference>
<feature type="compositionally biased region" description="Polar residues" evidence="2">
    <location>
        <begin position="192"/>
        <end position="201"/>
    </location>
</feature>
<dbReference type="HOGENOM" id="CLU_007283_0_0_1"/>
<feature type="compositionally biased region" description="Acidic residues" evidence="2">
    <location>
        <begin position="725"/>
        <end position="737"/>
    </location>
</feature>
<feature type="compositionally biased region" description="Polar residues" evidence="2">
    <location>
        <begin position="775"/>
        <end position="787"/>
    </location>
</feature>
<reference evidence="3 4" key="1">
    <citation type="submission" date="2014-06" db="EMBL/GenBank/DDBJ databases">
        <authorList>
            <consortium name="DOE Joint Genome Institute"/>
            <person name="Kuo A."/>
            <person name="Kohler A."/>
            <person name="Nagy L.G."/>
            <person name="Floudas D."/>
            <person name="Copeland A."/>
            <person name="Barry K.W."/>
            <person name="Cichocki N."/>
            <person name="Veneault-Fourrey C."/>
            <person name="LaButti K."/>
            <person name="Lindquist E.A."/>
            <person name="Lipzen A."/>
            <person name="Lundell T."/>
            <person name="Morin E."/>
            <person name="Murat C."/>
            <person name="Sun H."/>
            <person name="Tunlid A."/>
            <person name="Henrissat B."/>
            <person name="Grigoriev I.V."/>
            <person name="Hibbett D.S."/>
            <person name="Martin F."/>
            <person name="Nordberg H.P."/>
            <person name="Cantor M.N."/>
            <person name="Hua S.X."/>
        </authorList>
    </citation>
    <scope>NUCLEOTIDE SEQUENCE [LARGE SCALE GENOMIC DNA]</scope>
    <source>
        <strain evidence="3 4">ATCC 200175</strain>
    </source>
</reference>
<protein>
    <submittedName>
        <fullName evidence="3">Uncharacterized protein</fullName>
    </submittedName>
</protein>
<dbReference type="PANTHER" id="PTHR18867">
    <property type="entry name" value="RAD50"/>
    <property type="match status" value="1"/>
</dbReference>